<accession>A0A0B6YAC8</accession>
<dbReference type="AlphaFoldDB" id="A0A0B6YAC8"/>
<protein>
    <submittedName>
        <fullName evidence="1">Uncharacterized protein</fullName>
    </submittedName>
</protein>
<dbReference type="EMBL" id="HACG01005525">
    <property type="protein sequence ID" value="CEK52390.1"/>
    <property type="molecule type" value="Transcribed_RNA"/>
</dbReference>
<evidence type="ECO:0000313" key="1">
    <source>
        <dbReference type="EMBL" id="CEK52390.1"/>
    </source>
</evidence>
<sequence length="179" mass="20515">HDGKHSKISVNKIMEQLTHRPHQNATDECKKDQFCDNNLVSYESTISEHADSDSVDQAVTNDFTINEDVTSHAESLMTRKQIEEALDQILADVKIKRDNDLKILSDVKKEVMAQAARSCDMLEQYMNHMHAMKSKEFDQQIVLLMNTLSKSHKLESEMDHFKTSLSLLCKDITSSDQFI</sequence>
<feature type="non-terminal residue" evidence="1">
    <location>
        <position position="1"/>
    </location>
</feature>
<name>A0A0B6YAC8_9EUPU</name>
<reference evidence="1" key="1">
    <citation type="submission" date="2014-12" db="EMBL/GenBank/DDBJ databases">
        <title>Insight into the proteome of Arion vulgaris.</title>
        <authorList>
            <person name="Aradska J."/>
            <person name="Bulat T."/>
            <person name="Smidak R."/>
            <person name="Sarate P."/>
            <person name="Gangsoo J."/>
            <person name="Sialana F."/>
            <person name="Bilban M."/>
            <person name="Lubec G."/>
        </authorList>
    </citation>
    <scope>NUCLEOTIDE SEQUENCE</scope>
    <source>
        <tissue evidence="1">Skin</tissue>
    </source>
</reference>
<organism evidence="1">
    <name type="scientific">Arion vulgaris</name>
    <dbReference type="NCBI Taxonomy" id="1028688"/>
    <lineage>
        <taxon>Eukaryota</taxon>
        <taxon>Metazoa</taxon>
        <taxon>Spiralia</taxon>
        <taxon>Lophotrochozoa</taxon>
        <taxon>Mollusca</taxon>
        <taxon>Gastropoda</taxon>
        <taxon>Heterobranchia</taxon>
        <taxon>Euthyneura</taxon>
        <taxon>Panpulmonata</taxon>
        <taxon>Eupulmonata</taxon>
        <taxon>Stylommatophora</taxon>
        <taxon>Helicina</taxon>
        <taxon>Arionoidea</taxon>
        <taxon>Arionidae</taxon>
        <taxon>Arion</taxon>
    </lineage>
</organism>
<gene>
    <name evidence="1" type="primary">ORF16598</name>
</gene>
<proteinExistence type="predicted"/>